<evidence type="ECO:0000256" key="8">
    <source>
        <dbReference type="ARBA" id="ARBA00025699"/>
    </source>
</evidence>
<evidence type="ECO:0000256" key="2">
    <source>
        <dbReference type="ARBA" id="ARBA00005528"/>
    </source>
</evidence>
<comment type="similarity">
    <text evidence="2 10">Belongs to the RNA methyltransferase RsmE family.</text>
</comment>
<comment type="function">
    <text evidence="8 10">Specifically methylates the N3 position of the uracil ring of uridine 1498 (m3U1498) in 16S rRNA. Acts on the fully assembled 30S ribosomal subunit.</text>
</comment>
<dbReference type="AlphaFoldDB" id="A0A2M8LD02"/>
<gene>
    <name evidence="13" type="ORF">COV01_00510</name>
</gene>
<dbReference type="Pfam" id="PF04452">
    <property type="entry name" value="Methyltrans_RNA"/>
    <property type="match status" value="1"/>
</dbReference>
<evidence type="ECO:0000256" key="10">
    <source>
        <dbReference type="PIRNR" id="PIRNR015601"/>
    </source>
</evidence>
<dbReference type="SUPFAM" id="SSF75217">
    <property type="entry name" value="alpha/beta knot"/>
    <property type="match status" value="1"/>
</dbReference>
<evidence type="ECO:0000313" key="14">
    <source>
        <dbReference type="Proteomes" id="UP000228700"/>
    </source>
</evidence>
<dbReference type="GO" id="GO:0005737">
    <property type="term" value="C:cytoplasm"/>
    <property type="evidence" value="ECO:0007669"/>
    <property type="project" value="UniProtKB-SubCell"/>
</dbReference>
<evidence type="ECO:0000256" key="3">
    <source>
        <dbReference type="ARBA" id="ARBA00022490"/>
    </source>
</evidence>
<comment type="catalytic activity">
    <reaction evidence="9 10">
        <text>uridine(1498) in 16S rRNA + S-adenosyl-L-methionine = N(3)-methyluridine(1498) in 16S rRNA + S-adenosyl-L-homocysteine + H(+)</text>
        <dbReference type="Rhea" id="RHEA:42920"/>
        <dbReference type="Rhea" id="RHEA-COMP:10283"/>
        <dbReference type="Rhea" id="RHEA-COMP:10284"/>
        <dbReference type="ChEBI" id="CHEBI:15378"/>
        <dbReference type="ChEBI" id="CHEBI:57856"/>
        <dbReference type="ChEBI" id="CHEBI:59789"/>
        <dbReference type="ChEBI" id="CHEBI:65315"/>
        <dbReference type="ChEBI" id="CHEBI:74502"/>
        <dbReference type="EC" id="2.1.1.193"/>
    </reaction>
</comment>
<dbReference type="InterPro" id="IPR046886">
    <property type="entry name" value="RsmE_MTase_dom"/>
</dbReference>
<evidence type="ECO:0000256" key="5">
    <source>
        <dbReference type="ARBA" id="ARBA00022603"/>
    </source>
</evidence>
<dbReference type="Gene3D" id="3.40.1280.10">
    <property type="match status" value="1"/>
</dbReference>
<evidence type="ECO:0000256" key="7">
    <source>
        <dbReference type="ARBA" id="ARBA00022691"/>
    </source>
</evidence>
<dbReference type="PANTHER" id="PTHR30027">
    <property type="entry name" value="RIBOSOMAL RNA SMALL SUBUNIT METHYLTRANSFERASE E"/>
    <property type="match status" value="1"/>
</dbReference>
<evidence type="ECO:0000313" key="13">
    <source>
        <dbReference type="EMBL" id="PJE74505.1"/>
    </source>
</evidence>
<dbReference type="PANTHER" id="PTHR30027:SF3">
    <property type="entry name" value="16S RRNA (URACIL(1498)-N(3))-METHYLTRANSFERASE"/>
    <property type="match status" value="1"/>
</dbReference>
<reference evidence="14" key="1">
    <citation type="submission" date="2017-09" db="EMBL/GenBank/DDBJ databases">
        <title>Depth-based differentiation of microbial function through sediment-hosted aquifers and enrichment of novel symbionts in the deep terrestrial subsurface.</title>
        <authorList>
            <person name="Probst A.J."/>
            <person name="Ladd B."/>
            <person name="Jarett J.K."/>
            <person name="Geller-Mcgrath D.E."/>
            <person name="Sieber C.M.K."/>
            <person name="Emerson J.B."/>
            <person name="Anantharaman K."/>
            <person name="Thomas B.C."/>
            <person name="Malmstrom R."/>
            <person name="Stieglmeier M."/>
            <person name="Klingl A."/>
            <person name="Woyke T."/>
            <person name="Ryan C.M."/>
            <person name="Banfield J.F."/>
        </authorList>
    </citation>
    <scope>NUCLEOTIDE SEQUENCE [LARGE SCALE GENOMIC DNA]</scope>
</reference>
<dbReference type="InterPro" id="IPR015947">
    <property type="entry name" value="PUA-like_sf"/>
</dbReference>
<dbReference type="CDD" id="cd18084">
    <property type="entry name" value="RsmE-like"/>
    <property type="match status" value="1"/>
</dbReference>
<feature type="domain" description="Ribosomal RNA small subunit methyltransferase E PUA-like" evidence="12">
    <location>
        <begin position="34"/>
        <end position="70"/>
    </location>
</feature>
<evidence type="ECO:0000259" key="12">
    <source>
        <dbReference type="Pfam" id="PF20260"/>
    </source>
</evidence>
<dbReference type="InterPro" id="IPR029026">
    <property type="entry name" value="tRNA_m1G_MTases_N"/>
</dbReference>
<feature type="domain" description="Ribosomal RNA small subunit methyltransferase E methyltransferase" evidence="11">
    <location>
        <begin position="81"/>
        <end position="236"/>
    </location>
</feature>
<keyword evidence="3 10" id="KW-0963">Cytoplasm</keyword>
<dbReference type="Proteomes" id="UP000228700">
    <property type="component" value="Unassembled WGS sequence"/>
</dbReference>
<dbReference type="EC" id="2.1.1.193" evidence="10"/>
<dbReference type="InterPro" id="IPR006700">
    <property type="entry name" value="RsmE"/>
</dbReference>
<dbReference type="EMBL" id="PFEQ01000001">
    <property type="protein sequence ID" value="PJE74505.1"/>
    <property type="molecule type" value="Genomic_DNA"/>
</dbReference>
<comment type="subcellular location">
    <subcellularLocation>
        <location evidence="1 10">Cytoplasm</location>
    </subcellularLocation>
</comment>
<keyword evidence="6 10" id="KW-0808">Transferase</keyword>
<sequence>MFRMRLHRFYTTLSLQKSQSITLSDVGLLHQMRSVFRFHSGDTVILFNGDGNDYVSEIVSIDKSEAVFRVTHSSVNQWKPSVKLTLAVSMIKKDSFEWVVQKATELGASEIIPLISERSEKKGWNRERAEKIIIEACEQSGRSDVPTLGELTPLFDFIDREKRKIIVFHTSGSRFDLSPDPRSNLVVKEIVALVGPEGGWSEKEIEMFHEKNFSIMHLSTPVLRAETAAIAITSLILAK</sequence>
<comment type="caution">
    <text evidence="13">The sequence shown here is derived from an EMBL/GenBank/DDBJ whole genome shotgun (WGS) entry which is preliminary data.</text>
</comment>
<proteinExistence type="inferred from homology"/>
<keyword evidence="7 10" id="KW-0949">S-adenosyl-L-methionine</keyword>
<evidence type="ECO:0000259" key="11">
    <source>
        <dbReference type="Pfam" id="PF04452"/>
    </source>
</evidence>
<evidence type="ECO:0000256" key="1">
    <source>
        <dbReference type="ARBA" id="ARBA00004496"/>
    </source>
</evidence>
<dbReference type="PIRSF" id="PIRSF015601">
    <property type="entry name" value="MTase_slr0722"/>
    <property type="match status" value="1"/>
</dbReference>
<dbReference type="InterPro" id="IPR029028">
    <property type="entry name" value="Alpha/beta_knot_MTases"/>
</dbReference>
<dbReference type="Pfam" id="PF20260">
    <property type="entry name" value="PUA_4"/>
    <property type="match status" value="1"/>
</dbReference>
<protein>
    <recommendedName>
        <fullName evidence="10">Ribosomal RNA small subunit methyltransferase E</fullName>
        <ecNumber evidence="10">2.1.1.193</ecNumber>
    </recommendedName>
</protein>
<dbReference type="GO" id="GO:0070042">
    <property type="term" value="F:rRNA (uridine-N3-)-methyltransferase activity"/>
    <property type="evidence" value="ECO:0007669"/>
    <property type="project" value="TreeGrafter"/>
</dbReference>
<dbReference type="GO" id="GO:0070475">
    <property type="term" value="P:rRNA base methylation"/>
    <property type="evidence" value="ECO:0007669"/>
    <property type="project" value="TreeGrafter"/>
</dbReference>
<keyword evidence="5 10" id="KW-0489">Methyltransferase</keyword>
<keyword evidence="4 10" id="KW-0698">rRNA processing</keyword>
<dbReference type="SUPFAM" id="SSF88697">
    <property type="entry name" value="PUA domain-like"/>
    <property type="match status" value="1"/>
</dbReference>
<organism evidence="13 14">
    <name type="scientific">Candidatus Taylorbacteria bacterium CG10_big_fil_rev_8_21_14_0_10_41_48</name>
    <dbReference type="NCBI Taxonomy" id="1975024"/>
    <lineage>
        <taxon>Bacteria</taxon>
        <taxon>Candidatus Tayloriibacteriota</taxon>
    </lineage>
</organism>
<evidence type="ECO:0000256" key="6">
    <source>
        <dbReference type="ARBA" id="ARBA00022679"/>
    </source>
</evidence>
<evidence type="ECO:0000256" key="4">
    <source>
        <dbReference type="ARBA" id="ARBA00022552"/>
    </source>
</evidence>
<accession>A0A2M8LD02</accession>
<dbReference type="NCBIfam" id="TIGR00046">
    <property type="entry name" value="RsmE family RNA methyltransferase"/>
    <property type="match status" value="1"/>
</dbReference>
<dbReference type="InterPro" id="IPR046887">
    <property type="entry name" value="RsmE_PUA-like"/>
</dbReference>
<name>A0A2M8LD02_9BACT</name>
<evidence type="ECO:0000256" key="9">
    <source>
        <dbReference type="ARBA" id="ARBA00047944"/>
    </source>
</evidence>